<feature type="compositionally biased region" description="Basic and acidic residues" evidence="1">
    <location>
        <begin position="1"/>
        <end position="18"/>
    </location>
</feature>
<feature type="compositionally biased region" description="Basic and acidic residues" evidence="1">
    <location>
        <begin position="60"/>
        <end position="75"/>
    </location>
</feature>
<evidence type="ECO:0000313" key="3">
    <source>
        <dbReference type="Proteomes" id="UP000824469"/>
    </source>
</evidence>
<reference evidence="2 3" key="1">
    <citation type="journal article" date="2021" name="Nat. Plants">
        <title>The Taxus genome provides insights into paclitaxel biosynthesis.</title>
        <authorList>
            <person name="Xiong X."/>
            <person name="Gou J."/>
            <person name="Liao Q."/>
            <person name="Li Y."/>
            <person name="Zhou Q."/>
            <person name="Bi G."/>
            <person name="Li C."/>
            <person name="Du R."/>
            <person name="Wang X."/>
            <person name="Sun T."/>
            <person name="Guo L."/>
            <person name="Liang H."/>
            <person name="Lu P."/>
            <person name="Wu Y."/>
            <person name="Zhang Z."/>
            <person name="Ro D.K."/>
            <person name="Shang Y."/>
            <person name="Huang S."/>
            <person name="Yan J."/>
        </authorList>
    </citation>
    <scope>NUCLEOTIDE SEQUENCE [LARGE SCALE GENOMIC DNA]</scope>
    <source>
        <strain evidence="2">Ta-2019</strain>
    </source>
</reference>
<comment type="caution">
    <text evidence="2">The sequence shown here is derived from an EMBL/GenBank/DDBJ whole genome shotgun (WGS) entry which is preliminary data.</text>
</comment>
<evidence type="ECO:0000313" key="2">
    <source>
        <dbReference type="EMBL" id="KAH9298933.1"/>
    </source>
</evidence>
<proteinExistence type="predicted"/>
<feature type="non-terminal residue" evidence="2">
    <location>
        <position position="1"/>
    </location>
</feature>
<protein>
    <submittedName>
        <fullName evidence="2">Uncharacterized protein</fullName>
    </submittedName>
</protein>
<keyword evidence="3" id="KW-1185">Reference proteome</keyword>
<feature type="region of interest" description="Disordered" evidence="1">
    <location>
        <begin position="1"/>
        <end position="50"/>
    </location>
</feature>
<sequence length="75" mass="8729">YARDANRPKSRKEARIGRFGDICPRQPGTVRTKVREGHEPADSAETGDFRLVQLGQKYAWDTKSRKSRERMESRH</sequence>
<gene>
    <name evidence="2" type="ORF">KI387_030615</name>
</gene>
<accession>A0AA38CHL3</accession>
<feature type="non-terminal residue" evidence="2">
    <location>
        <position position="75"/>
    </location>
</feature>
<name>A0AA38CHL3_TAXCH</name>
<feature type="region of interest" description="Disordered" evidence="1">
    <location>
        <begin position="56"/>
        <end position="75"/>
    </location>
</feature>
<dbReference type="Proteomes" id="UP000824469">
    <property type="component" value="Unassembled WGS sequence"/>
</dbReference>
<organism evidence="2 3">
    <name type="scientific">Taxus chinensis</name>
    <name type="common">Chinese yew</name>
    <name type="synonym">Taxus wallichiana var. chinensis</name>
    <dbReference type="NCBI Taxonomy" id="29808"/>
    <lineage>
        <taxon>Eukaryota</taxon>
        <taxon>Viridiplantae</taxon>
        <taxon>Streptophyta</taxon>
        <taxon>Embryophyta</taxon>
        <taxon>Tracheophyta</taxon>
        <taxon>Spermatophyta</taxon>
        <taxon>Pinopsida</taxon>
        <taxon>Pinidae</taxon>
        <taxon>Conifers II</taxon>
        <taxon>Cupressales</taxon>
        <taxon>Taxaceae</taxon>
        <taxon>Taxus</taxon>
    </lineage>
</organism>
<dbReference type="AlphaFoldDB" id="A0AA38CHL3"/>
<evidence type="ECO:0000256" key="1">
    <source>
        <dbReference type="SAM" id="MobiDB-lite"/>
    </source>
</evidence>
<dbReference type="EMBL" id="JAHRHJ020000010">
    <property type="protein sequence ID" value="KAH9298933.1"/>
    <property type="molecule type" value="Genomic_DNA"/>
</dbReference>